<dbReference type="GO" id="GO:0005840">
    <property type="term" value="C:ribosome"/>
    <property type="evidence" value="ECO:0007669"/>
    <property type="project" value="UniProtKB-KW"/>
</dbReference>
<comment type="similarity">
    <text evidence="6">Belongs to the eukaryotic ribosomal protein eS31 family.</text>
</comment>
<dbReference type="GO" id="GO:0003735">
    <property type="term" value="F:structural constituent of ribosome"/>
    <property type="evidence" value="ECO:0007669"/>
    <property type="project" value="InterPro"/>
</dbReference>
<dbReference type="SMART" id="SM01402">
    <property type="entry name" value="Ribosomal_S27"/>
    <property type="match status" value="1"/>
</dbReference>
<comment type="caution">
    <text evidence="9">The sequence shown here is derived from an EMBL/GenBank/DDBJ whole genome shotgun (WGS) entry which is preliminary data.</text>
</comment>
<dbReference type="InterPro" id="IPR002906">
    <property type="entry name" value="Ribosomal_eS31"/>
</dbReference>
<comment type="cofactor">
    <cofactor evidence="6">
        <name>Zn(2+)</name>
        <dbReference type="ChEBI" id="CHEBI:29105"/>
    </cofactor>
    <text evidence="6">Binds 1 zinc ion per subunit.</text>
</comment>
<dbReference type="InterPro" id="IPR011332">
    <property type="entry name" value="Ribosomal_zn-bd"/>
</dbReference>
<proteinExistence type="inferred from homology"/>
<dbReference type="InterPro" id="IPR022845">
    <property type="entry name" value="Ribosomal_eS31_arc"/>
</dbReference>
<evidence type="ECO:0000259" key="8">
    <source>
        <dbReference type="SMART" id="SM01402"/>
    </source>
</evidence>
<evidence type="ECO:0000256" key="6">
    <source>
        <dbReference type="HAMAP-Rule" id="MF_00777"/>
    </source>
</evidence>
<keyword evidence="3 6" id="KW-0862">Zinc</keyword>
<protein>
    <recommendedName>
        <fullName evidence="6">Small ribosomal subunit protein eS31</fullName>
    </recommendedName>
</protein>
<dbReference type="NCBIfam" id="NF001669">
    <property type="entry name" value="PRK00432.1"/>
    <property type="match status" value="1"/>
</dbReference>
<keyword evidence="4 6" id="KW-0689">Ribosomal protein</keyword>
<feature type="domain" description="Small ribosomal subunit protein eS31" evidence="8">
    <location>
        <begin position="9"/>
        <end position="51"/>
    </location>
</feature>
<feature type="binding site" evidence="6">
    <location>
        <position position="45"/>
    </location>
    <ligand>
        <name>Zn(2+)</name>
        <dbReference type="ChEBI" id="CHEBI:29105"/>
    </ligand>
</feature>
<feature type="binding site" evidence="6">
    <location>
        <position position="30"/>
    </location>
    <ligand>
        <name>Zn(2+)</name>
        <dbReference type="ChEBI" id="CHEBI:29105"/>
    </ligand>
</feature>
<dbReference type="GO" id="GO:0008270">
    <property type="term" value="F:zinc ion binding"/>
    <property type="evidence" value="ECO:0007669"/>
    <property type="project" value="UniProtKB-UniRule"/>
</dbReference>
<dbReference type="GO" id="GO:1990904">
    <property type="term" value="C:ribonucleoprotein complex"/>
    <property type="evidence" value="ECO:0007669"/>
    <property type="project" value="UniProtKB-KW"/>
</dbReference>
<dbReference type="GO" id="GO:0006412">
    <property type="term" value="P:translation"/>
    <property type="evidence" value="ECO:0007669"/>
    <property type="project" value="UniProtKB-UniRule"/>
</dbReference>
<feature type="binding site" evidence="6">
    <location>
        <position position="27"/>
    </location>
    <ligand>
        <name>Zn(2+)</name>
        <dbReference type="ChEBI" id="CHEBI:29105"/>
    </ligand>
</feature>
<evidence type="ECO:0000256" key="5">
    <source>
        <dbReference type="ARBA" id="ARBA00023274"/>
    </source>
</evidence>
<dbReference type="HAMAP" id="MF_00777">
    <property type="entry name" value="Ribosomal_eS31"/>
    <property type="match status" value="1"/>
</dbReference>
<dbReference type="Gene3D" id="6.20.50.150">
    <property type="match status" value="1"/>
</dbReference>
<dbReference type="AlphaFoldDB" id="A0A147K0R1"/>
<dbReference type="EMBL" id="LQMQ01000007">
    <property type="protein sequence ID" value="KUO42396.1"/>
    <property type="molecule type" value="Genomic_DNA"/>
</dbReference>
<reference evidence="9 10" key="1">
    <citation type="journal article" date="2016" name="Nat. Microbiol.">
        <title>Genomic inference of the metabolism of cosmopolitan subsurface Archaea, Hadesarchaea.</title>
        <authorList>
            <person name="Baker B.J."/>
            <person name="Saw J.H."/>
            <person name="Lind A.E."/>
            <person name="Lazar C.S."/>
            <person name="Hinrichs K.-U."/>
            <person name="Teske A.P."/>
            <person name="Ettema T.J."/>
        </authorList>
    </citation>
    <scope>NUCLEOTIDE SEQUENCE [LARGE SCALE GENOMIC DNA]</scope>
</reference>
<name>A0A147K0R1_HADYE</name>
<evidence type="ECO:0000256" key="7">
    <source>
        <dbReference type="SAM" id="MobiDB-lite"/>
    </source>
</evidence>
<comment type="caution">
    <text evidence="6">Lacks conserved residue(s) required for the propagation of feature annotation.</text>
</comment>
<organism evidence="9 10">
    <name type="scientific">Hadarchaeum yellowstonense</name>
    <dbReference type="NCBI Taxonomy" id="1776334"/>
    <lineage>
        <taxon>Archaea</taxon>
        <taxon>Methanobacteriati</taxon>
        <taxon>Candidatus Hadarchaeota</taxon>
        <taxon>Candidatus Hadarchaeia</taxon>
        <taxon>Candidatus Hadarchaeales</taxon>
        <taxon>Candidatus Hadarchaeaceae</taxon>
        <taxon>Candidatus Hadarchaeum</taxon>
    </lineage>
</organism>
<dbReference type="InterPro" id="IPR038582">
    <property type="entry name" value="Ribosomal_eS31_euk-type_sf"/>
</dbReference>
<evidence type="ECO:0000313" key="10">
    <source>
        <dbReference type="Proteomes" id="UP000074294"/>
    </source>
</evidence>
<evidence type="ECO:0000256" key="4">
    <source>
        <dbReference type="ARBA" id="ARBA00022980"/>
    </source>
</evidence>
<dbReference type="Proteomes" id="UP000074294">
    <property type="component" value="Unassembled WGS sequence"/>
</dbReference>
<dbReference type="Pfam" id="PF01599">
    <property type="entry name" value="Ribosomal_S27"/>
    <property type="match status" value="1"/>
</dbReference>
<keyword evidence="2 6" id="KW-0863">Zinc-finger</keyword>
<evidence type="ECO:0000256" key="3">
    <source>
        <dbReference type="ARBA" id="ARBA00022833"/>
    </source>
</evidence>
<gene>
    <name evidence="6" type="primary">rps27ae</name>
    <name evidence="9" type="ORF">APZ16_02885</name>
</gene>
<comment type="subunit">
    <text evidence="6">Part of the 30S ribosomal subunit.</text>
</comment>
<keyword evidence="5 6" id="KW-0687">Ribonucleoprotein</keyword>
<evidence type="ECO:0000256" key="2">
    <source>
        <dbReference type="ARBA" id="ARBA00022771"/>
    </source>
</evidence>
<dbReference type="SUPFAM" id="SSF57829">
    <property type="entry name" value="Zn-binding ribosomal proteins"/>
    <property type="match status" value="1"/>
</dbReference>
<accession>A0A147K0R1</accession>
<feature type="region of interest" description="Disordered" evidence="7">
    <location>
        <begin position="1"/>
        <end position="25"/>
    </location>
</feature>
<keyword evidence="1 6" id="KW-0479">Metal-binding</keyword>
<evidence type="ECO:0000313" key="9">
    <source>
        <dbReference type="EMBL" id="KUO42396.1"/>
    </source>
</evidence>
<dbReference type="STRING" id="1776334.APZ16_02885"/>
<sequence>MAEKVKASKSKLYKVDGKSVKRQRPQCPRCGPGVFMADHKDRWACGKCGYTDFKK</sequence>
<evidence type="ECO:0000256" key="1">
    <source>
        <dbReference type="ARBA" id="ARBA00022723"/>
    </source>
</evidence>
<feature type="binding site" evidence="6">
    <location>
        <position position="48"/>
    </location>
    <ligand>
        <name>Zn(2+)</name>
        <dbReference type="ChEBI" id="CHEBI:29105"/>
    </ligand>
</feature>